<dbReference type="KEGG" id="umr:103676556"/>
<evidence type="ECO:0000313" key="2">
    <source>
        <dbReference type="Proteomes" id="UP000261680"/>
    </source>
</evidence>
<feature type="region of interest" description="Disordered" evidence="1">
    <location>
        <begin position="1"/>
        <end position="25"/>
    </location>
</feature>
<organism evidence="2 3">
    <name type="scientific">Ursus maritimus</name>
    <name type="common">Polar bear</name>
    <name type="synonym">Thalarctos maritimus</name>
    <dbReference type="NCBI Taxonomy" id="29073"/>
    <lineage>
        <taxon>Eukaryota</taxon>
        <taxon>Metazoa</taxon>
        <taxon>Chordata</taxon>
        <taxon>Craniata</taxon>
        <taxon>Vertebrata</taxon>
        <taxon>Euteleostomi</taxon>
        <taxon>Mammalia</taxon>
        <taxon>Eutheria</taxon>
        <taxon>Laurasiatheria</taxon>
        <taxon>Carnivora</taxon>
        <taxon>Caniformia</taxon>
        <taxon>Ursidae</taxon>
        <taxon>Ursus</taxon>
    </lineage>
</organism>
<reference evidence="3" key="1">
    <citation type="submission" date="2025-08" db="UniProtKB">
        <authorList>
            <consortium name="RefSeq"/>
        </authorList>
    </citation>
    <scope>IDENTIFICATION</scope>
    <source>
        <tissue evidence="3">Whole blood</tissue>
    </source>
</reference>
<proteinExistence type="predicted"/>
<name>A0A8M1FJQ9_URSMA</name>
<accession>A0A8M1FJQ9</accession>
<dbReference type="GeneID" id="103676556"/>
<dbReference type="Proteomes" id="UP000261680">
    <property type="component" value="Unplaced"/>
</dbReference>
<keyword evidence="2" id="KW-1185">Reference proteome</keyword>
<evidence type="ECO:0000313" key="3">
    <source>
        <dbReference type="RefSeq" id="XP_040480829.1"/>
    </source>
</evidence>
<feature type="region of interest" description="Disordered" evidence="1">
    <location>
        <begin position="82"/>
        <end position="108"/>
    </location>
</feature>
<dbReference type="AlphaFoldDB" id="A0A8M1FJQ9"/>
<gene>
    <name evidence="3" type="primary">LOC103676556</name>
</gene>
<dbReference type="RefSeq" id="XP_040480829.1">
    <property type="nucleotide sequence ID" value="XM_040624895.1"/>
</dbReference>
<evidence type="ECO:0000256" key="1">
    <source>
        <dbReference type="SAM" id="MobiDB-lite"/>
    </source>
</evidence>
<protein>
    <submittedName>
        <fullName evidence="3">Uncharacterized protein LOC103676556 isoform X1</fullName>
    </submittedName>
</protein>
<sequence>MHRGNAEEGPPAAVTEHGAVRGRPCGRPWKMTLGGGAAPLWRMGAASWGAGWRVSRRAAKRSALAGLADARRRLPRRLRSLCPRRAATQTGPRPAPAGVQDGPEGGSRVLSLRGAPRQAVQTFSPTFPREHPPCRPCGREVSKVKKTFMTVYQAVPICECCSFPLLLISAFILLWPEKTLYDFYLLKTTETYHVVSTYGPSRKLSRVHVRSTHVGLSLGTCSLCLLHLAGCLGTLKISAHCLLASTFSDERSPHFFEGPL</sequence>